<organism evidence="1 2">
    <name type="scientific">Rhizopogon vinicolor AM-OR11-026</name>
    <dbReference type="NCBI Taxonomy" id="1314800"/>
    <lineage>
        <taxon>Eukaryota</taxon>
        <taxon>Fungi</taxon>
        <taxon>Dikarya</taxon>
        <taxon>Basidiomycota</taxon>
        <taxon>Agaricomycotina</taxon>
        <taxon>Agaricomycetes</taxon>
        <taxon>Agaricomycetidae</taxon>
        <taxon>Boletales</taxon>
        <taxon>Suillineae</taxon>
        <taxon>Rhizopogonaceae</taxon>
        <taxon>Rhizopogon</taxon>
    </lineage>
</organism>
<dbReference type="EMBL" id="KV449915">
    <property type="protein sequence ID" value="OAX30797.1"/>
    <property type="molecule type" value="Genomic_DNA"/>
</dbReference>
<accession>A0A1B7MDW6</accession>
<feature type="non-terminal residue" evidence="1">
    <location>
        <position position="1"/>
    </location>
</feature>
<gene>
    <name evidence="1" type="ORF">K503DRAFT_704794</name>
</gene>
<keyword evidence="2" id="KW-1185">Reference proteome</keyword>
<evidence type="ECO:0000313" key="2">
    <source>
        <dbReference type="Proteomes" id="UP000092154"/>
    </source>
</evidence>
<reference evidence="1 2" key="1">
    <citation type="submission" date="2016-06" db="EMBL/GenBank/DDBJ databases">
        <title>Comparative genomics of the ectomycorrhizal sister species Rhizopogon vinicolor and Rhizopogon vesiculosus (Basidiomycota: Boletales) reveals a divergence of the mating type B locus.</title>
        <authorList>
            <consortium name="DOE Joint Genome Institute"/>
            <person name="Mujic A.B."/>
            <person name="Kuo A."/>
            <person name="Tritt A."/>
            <person name="Lipzen A."/>
            <person name="Chen C."/>
            <person name="Johnson J."/>
            <person name="Sharma A."/>
            <person name="Barry K."/>
            <person name="Grigoriev I.V."/>
            <person name="Spatafora J.W."/>
        </authorList>
    </citation>
    <scope>NUCLEOTIDE SEQUENCE [LARGE SCALE GENOMIC DNA]</scope>
    <source>
        <strain evidence="1 2">AM-OR11-026</strain>
    </source>
</reference>
<dbReference type="AlphaFoldDB" id="A0A1B7MDW6"/>
<evidence type="ECO:0000313" key="1">
    <source>
        <dbReference type="EMBL" id="OAX30797.1"/>
    </source>
</evidence>
<name>A0A1B7MDW6_9AGAM</name>
<dbReference type="InParanoid" id="A0A1B7MDW6"/>
<sequence length="82" mass="9846">YLEDALDLYHDNKDVLIDPPLSLRTHLNLPKFHTMVHYTQSIHAFGTTDNYNTEMFKHFHIDFAKEGWRVSNFRDELPQMMH</sequence>
<dbReference type="STRING" id="1314800.A0A1B7MDW6"/>
<protein>
    <submittedName>
        <fullName evidence="1">Uncharacterized protein</fullName>
    </submittedName>
</protein>
<proteinExistence type="predicted"/>
<dbReference type="OrthoDB" id="3232941at2759"/>
<dbReference type="Proteomes" id="UP000092154">
    <property type="component" value="Unassembled WGS sequence"/>
</dbReference>